<protein>
    <recommendedName>
        <fullName evidence="1">Peroxisomal membrane protein PEX16</fullName>
    </recommendedName>
</protein>
<accession>A0A6A3GY57</accession>
<dbReference type="InterPro" id="IPR013919">
    <property type="entry name" value="Pex16"/>
</dbReference>
<organism evidence="2 4">
    <name type="scientific">Phytophthora rubi</name>
    <dbReference type="NCBI Taxonomy" id="129364"/>
    <lineage>
        <taxon>Eukaryota</taxon>
        <taxon>Sar</taxon>
        <taxon>Stramenopiles</taxon>
        <taxon>Oomycota</taxon>
        <taxon>Peronosporomycetes</taxon>
        <taxon>Peronosporales</taxon>
        <taxon>Peronosporaceae</taxon>
        <taxon>Phytophthora</taxon>
    </lineage>
</organism>
<evidence type="ECO:0000256" key="1">
    <source>
        <dbReference type="RuleBase" id="RU365003"/>
    </source>
</evidence>
<dbReference type="GO" id="GO:0005778">
    <property type="term" value="C:peroxisomal membrane"/>
    <property type="evidence" value="ECO:0007669"/>
    <property type="project" value="UniProtKB-SubCell"/>
</dbReference>
<comment type="caution">
    <text evidence="2">The sequence shown here is derived from an EMBL/GenBank/DDBJ whole genome shotgun (WGS) entry which is preliminary data.</text>
</comment>
<dbReference type="Pfam" id="PF08610">
    <property type="entry name" value="Pex16"/>
    <property type="match status" value="1"/>
</dbReference>
<evidence type="ECO:0000313" key="4">
    <source>
        <dbReference type="Proteomes" id="UP000429607"/>
    </source>
</evidence>
<keyword evidence="5" id="KW-1185">Reference proteome</keyword>
<reference evidence="2 4" key="1">
    <citation type="submission" date="2018-09" db="EMBL/GenBank/DDBJ databases">
        <title>Genomic investigation of the strawberry pathogen Phytophthora fragariae indicates pathogenicity is determined by transcriptional variation in three key races.</title>
        <authorList>
            <person name="Adams T.M."/>
            <person name="Armitage A.D."/>
            <person name="Sobczyk M.K."/>
            <person name="Bates H.J."/>
            <person name="Dunwell J.M."/>
            <person name="Nellist C.F."/>
            <person name="Harrison R.J."/>
        </authorList>
    </citation>
    <scope>NUCLEOTIDE SEQUENCE [LARGE SCALE GENOMIC DNA]</scope>
    <source>
        <strain evidence="2 4">SCRP249</strain>
        <strain evidence="3 5">SCRP333</strain>
    </source>
</reference>
<sequence>MLVNLMKGGPFGPAITTGGAAFGGGSRLRCARQLIGQSGAAVAALGSFLANGVPPSLRSAAQCTHVHCTHATHGTDTHHTQTDSVLSLKGVDEYVLWKKVTPQRSADGQSQTRLDRVPLSLISHVQVLAEVVARRVGGDVGKWCLIVWVEGAKSVFRLVLLTNDVDVTLPA</sequence>
<keyword evidence="1" id="KW-0962">Peroxisome biogenesis</keyword>
<dbReference type="AlphaFoldDB" id="A0A6A3GY57"/>
<comment type="subcellular location">
    <subcellularLocation>
        <location evidence="1">Peroxisome membrane</location>
    </subcellularLocation>
</comment>
<dbReference type="EMBL" id="QXFT01003341">
    <property type="protein sequence ID" value="KAE9286801.1"/>
    <property type="molecule type" value="Genomic_DNA"/>
</dbReference>
<evidence type="ECO:0000313" key="2">
    <source>
        <dbReference type="EMBL" id="KAE8962106.1"/>
    </source>
</evidence>
<name>A0A6A3GY57_9STRA</name>
<evidence type="ECO:0000313" key="3">
    <source>
        <dbReference type="EMBL" id="KAE9286801.1"/>
    </source>
</evidence>
<dbReference type="EMBL" id="QXFV01006218">
    <property type="protein sequence ID" value="KAE8962106.1"/>
    <property type="molecule type" value="Genomic_DNA"/>
</dbReference>
<comment type="similarity">
    <text evidence="1">Belongs to the peroxin-16 family.</text>
</comment>
<gene>
    <name evidence="2" type="ORF">PR001_g29817</name>
    <name evidence="3" type="ORF">PR003_g26223</name>
</gene>
<keyword evidence="1" id="KW-0576">Peroxisome</keyword>
<dbReference type="GO" id="GO:0007031">
    <property type="term" value="P:peroxisome organization"/>
    <property type="evidence" value="ECO:0007669"/>
    <property type="project" value="UniProtKB-KW"/>
</dbReference>
<dbReference type="Proteomes" id="UP000434957">
    <property type="component" value="Unassembled WGS sequence"/>
</dbReference>
<evidence type="ECO:0000313" key="5">
    <source>
        <dbReference type="Proteomes" id="UP000434957"/>
    </source>
</evidence>
<dbReference type="Proteomes" id="UP000429607">
    <property type="component" value="Unassembled WGS sequence"/>
</dbReference>
<proteinExistence type="inferred from homology"/>